<keyword evidence="2" id="KW-0472">Membrane</keyword>
<gene>
    <name evidence="3" type="ORF">L2Y54_17585</name>
</gene>
<dbReference type="Proteomes" id="UP001054801">
    <property type="component" value="Chromosome"/>
</dbReference>
<evidence type="ECO:0000256" key="1">
    <source>
        <dbReference type="SAM" id="MobiDB-lite"/>
    </source>
</evidence>
<reference evidence="3" key="1">
    <citation type="journal article" date="2022" name="Microorganisms">
        <title>Two New Species of Filamentous Sulfur Bacteria of the Genus Thiothrix, Thiothrix winogradskyi sp. nov. and 'Candidatus Thiothrix sulfatifontis' sp. nov.</title>
        <authorList>
            <person name="Ravin N.V."/>
            <person name="Rossetti S."/>
            <person name="Beletsky A.V."/>
            <person name="Kadnikov V.V."/>
            <person name="Rudenko T.S."/>
            <person name="Smolyakov D.D."/>
            <person name="Moskvitina M.I."/>
            <person name="Gureeva M.V."/>
            <person name="Mardanov A.V."/>
            <person name="Grabovich M.Y."/>
        </authorList>
    </citation>
    <scope>NUCLEOTIDE SEQUENCE</scope>
    <source>
        <strain evidence="3">CT3</strain>
    </source>
</reference>
<feature type="transmembrane region" description="Helical" evidence="2">
    <location>
        <begin position="197"/>
        <end position="215"/>
    </location>
</feature>
<evidence type="ECO:0000313" key="3">
    <source>
        <dbReference type="EMBL" id="UJS23731.1"/>
    </source>
</evidence>
<keyword evidence="2" id="KW-0812">Transmembrane</keyword>
<organism evidence="3 4">
    <name type="scientific">Thiothrix winogradskyi</name>
    <dbReference type="NCBI Taxonomy" id="96472"/>
    <lineage>
        <taxon>Bacteria</taxon>
        <taxon>Pseudomonadati</taxon>
        <taxon>Pseudomonadota</taxon>
        <taxon>Gammaproteobacteria</taxon>
        <taxon>Thiotrichales</taxon>
        <taxon>Thiotrichaceae</taxon>
        <taxon>Thiothrix</taxon>
    </lineage>
</organism>
<evidence type="ECO:0000313" key="4">
    <source>
        <dbReference type="Proteomes" id="UP001054801"/>
    </source>
</evidence>
<evidence type="ECO:0000256" key="2">
    <source>
        <dbReference type="SAM" id="Phobius"/>
    </source>
</evidence>
<name>A0ABY3SWD3_9GAMM</name>
<proteinExistence type="predicted"/>
<keyword evidence="2" id="KW-1133">Transmembrane helix</keyword>
<keyword evidence="4" id="KW-1185">Reference proteome</keyword>
<feature type="region of interest" description="Disordered" evidence="1">
    <location>
        <begin position="80"/>
        <end position="110"/>
    </location>
</feature>
<dbReference type="RefSeq" id="WP_236497933.1">
    <property type="nucleotide sequence ID" value="NZ_CP091244.1"/>
</dbReference>
<dbReference type="EMBL" id="CP091244">
    <property type="protein sequence ID" value="UJS23731.1"/>
    <property type="molecule type" value="Genomic_DNA"/>
</dbReference>
<feature type="transmembrane region" description="Helical" evidence="2">
    <location>
        <begin position="115"/>
        <end position="137"/>
    </location>
</feature>
<accession>A0ABY3SWD3</accession>
<feature type="transmembrane region" description="Helical" evidence="2">
    <location>
        <begin position="692"/>
        <end position="713"/>
    </location>
</feature>
<sequence length="729" mass="81017">MQHSPSLDILLEHMRLRGIAVGAAELQRLQAVFSRAPNLSREALLGLLQTVLAKDDSQRRSIERLFETLVPFDGEVMVGESPAGLAPTKTDSPVGASPAGDSSNTPAPKKPRKPLNVLAIGLGILAIIVLLLLWWVYAEGKKTPPVISQSRSAAVQPFADIPKAEKKPDSDLKLVDSIELWSPTITKVESISPFERMLPPLALLLGAGLGLVWLLHQALLRTRVRQPQPPLIRHRGKFHLPPLQGLPDYHLLGSEARREMGWGISHYLSEQPLNRLDIERSVAETARSGLPSIHFRTASREREVWLWQDQSSTNPDLSRLADEISGTLQAVNIFVQRGYFHGLPARVLSPQAEVLWSTRHEYPENQPLVVVLCDQTSLAQMEAAHADEKHATLHLLGHWANLCMVDCSPQPGELCRQFKPYALECLLPQEVSGWLARQGGQRETAGNVCPLDELHRWALACALPERPLMEAEIRALHEALRLDCAWQYHSLKRYARESGTGFDFTQERRGLLQELAQLARAGNADVARALAFWSRRYAEMDRELGARETPERPWKESRRQRLLALDVALLGLWETLTPQPPLPEVEGEQEKYNAVVSFLSPSTSGRGVGVRVSAEQLYDLHSHADLRKEVERKLGAYGCLDWPELSTVKDKWIRLPLRWGDLAATTRKQLLAAGFGGKAQNLPLRLDKATGILMGVLAGLTLAGFVGSVWALMPVAVQVKPQWNSAEPS</sequence>
<protein>
    <submittedName>
        <fullName evidence="3">Uncharacterized protein</fullName>
    </submittedName>
</protein>